<dbReference type="Pfam" id="PF00069">
    <property type="entry name" value="Pkinase"/>
    <property type="match status" value="1"/>
</dbReference>
<dbReference type="SUPFAM" id="SSF56112">
    <property type="entry name" value="Protein kinase-like (PK-like)"/>
    <property type="match status" value="1"/>
</dbReference>
<comment type="caution">
    <text evidence="3">The sequence shown here is derived from an EMBL/GenBank/DDBJ whole genome shotgun (WGS) entry which is preliminary data.</text>
</comment>
<proteinExistence type="predicted"/>
<dbReference type="GO" id="GO:0044773">
    <property type="term" value="P:mitotic DNA damage checkpoint signaling"/>
    <property type="evidence" value="ECO:0007669"/>
    <property type="project" value="TreeGrafter"/>
</dbReference>
<evidence type="ECO:0000313" key="4">
    <source>
        <dbReference type="Proteomes" id="UP001281614"/>
    </source>
</evidence>
<dbReference type="GO" id="GO:0005524">
    <property type="term" value="F:ATP binding"/>
    <property type="evidence" value="ECO:0007669"/>
    <property type="project" value="InterPro"/>
</dbReference>
<dbReference type="PANTHER" id="PTHR44167:SF24">
    <property type="entry name" value="SERINE_THREONINE-PROTEIN KINASE CHK2"/>
    <property type="match status" value="1"/>
</dbReference>
<dbReference type="Proteomes" id="UP001281614">
    <property type="component" value="Unassembled WGS sequence"/>
</dbReference>
<dbReference type="GO" id="GO:0005634">
    <property type="term" value="C:nucleus"/>
    <property type="evidence" value="ECO:0007669"/>
    <property type="project" value="TreeGrafter"/>
</dbReference>
<reference evidence="3" key="1">
    <citation type="submission" date="2023-02" db="EMBL/GenBank/DDBJ databases">
        <title>Colletotrichum kahawae CIFC_Que2 genome sequencing and assembly.</title>
        <authorList>
            <person name="Baroncelli R."/>
        </authorList>
    </citation>
    <scope>NUCLEOTIDE SEQUENCE</scope>
    <source>
        <strain evidence="3">CIFC_Que2</strain>
    </source>
</reference>
<dbReference type="InterPro" id="IPR011009">
    <property type="entry name" value="Kinase-like_dom_sf"/>
</dbReference>
<evidence type="ECO:0000313" key="3">
    <source>
        <dbReference type="EMBL" id="KAK2764799.1"/>
    </source>
</evidence>
<dbReference type="GO" id="GO:0005737">
    <property type="term" value="C:cytoplasm"/>
    <property type="evidence" value="ECO:0007669"/>
    <property type="project" value="TreeGrafter"/>
</dbReference>
<dbReference type="PROSITE" id="PS00108">
    <property type="entry name" value="PROTEIN_KINASE_ST"/>
    <property type="match status" value="1"/>
</dbReference>
<dbReference type="Gene3D" id="1.10.510.10">
    <property type="entry name" value="Transferase(Phosphotransferase) domain 1"/>
    <property type="match status" value="1"/>
</dbReference>
<feature type="region of interest" description="Disordered" evidence="1">
    <location>
        <begin position="374"/>
        <end position="421"/>
    </location>
</feature>
<organism evidence="3 4">
    <name type="scientific">Colletotrichum kahawae</name>
    <name type="common">Coffee berry disease fungus</name>
    <dbReference type="NCBI Taxonomy" id="34407"/>
    <lineage>
        <taxon>Eukaryota</taxon>
        <taxon>Fungi</taxon>
        <taxon>Dikarya</taxon>
        <taxon>Ascomycota</taxon>
        <taxon>Pezizomycotina</taxon>
        <taxon>Sordariomycetes</taxon>
        <taxon>Hypocreomycetidae</taxon>
        <taxon>Glomerellales</taxon>
        <taxon>Glomerellaceae</taxon>
        <taxon>Colletotrichum</taxon>
        <taxon>Colletotrichum gloeosporioides species complex</taxon>
    </lineage>
</organism>
<feature type="compositionally biased region" description="Polar residues" evidence="1">
    <location>
        <begin position="411"/>
        <end position="421"/>
    </location>
</feature>
<gene>
    <name evidence="3" type="ORF">CKAH01_15738</name>
</gene>
<dbReference type="InterPro" id="IPR000719">
    <property type="entry name" value="Prot_kinase_dom"/>
</dbReference>
<sequence length="421" mass="46713">MDDENLLSKTLFTIHSHCDLFLCDEHNAYFFVSSELQTYAADDNSTLAIDVQDDHGQEQDITPAPLPEMLPFLRVTTDHEPIDAQIGFVFGSDPAVSDVLLNKDPTQGISKKQFAIQEHIVKFHAFIIESESLLLVMELVHGRNLEQEFKASCPSSTELREAIRQQLKAAEFIHHRGIVHRDIKPPNVMVMSRYPMVTKLTDSGLAITLVELADKASYCGTAAYAAPEILEKAYNEKVDIWSLGIILLRYFHKLPPFPKMTKGPEGRGSWRHWPDKVRQHLQSMPSSPTSRFISALLALNPAARPSAKEALIDPFFSAELRKFSTEETANAALSGDDLVAEDTIQASSVRKGPQETASWNLPDTEIPRHATAVLGNETGSNPPERHTKQQKNGQDSSLSEAAKSIEAGYSTGLQRTSIVTQ</sequence>
<keyword evidence="4" id="KW-1185">Reference proteome</keyword>
<dbReference type="SMART" id="SM00220">
    <property type="entry name" value="S_TKc"/>
    <property type="match status" value="1"/>
</dbReference>
<dbReference type="PANTHER" id="PTHR44167">
    <property type="entry name" value="OVARIAN-SPECIFIC SERINE/THREONINE-PROTEIN KINASE LOK-RELATED"/>
    <property type="match status" value="1"/>
</dbReference>
<dbReference type="AlphaFoldDB" id="A0AAD9YHL3"/>
<accession>A0AAD9YHL3</accession>
<dbReference type="PROSITE" id="PS50011">
    <property type="entry name" value="PROTEIN_KINASE_DOM"/>
    <property type="match status" value="1"/>
</dbReference>
<dbReference type="InterPro" id="IPR008271">
    <property type="entry name" value="Ser/Thr_kinase_AS"/>
</dbReference>
<feature type="compositionally biased region" description="Polar residues" evidence="1">
    <location>
        <begin position="390"/>
        <end position="399"/>
    </location>
</feature>
<feature type="domain" description="Protein kinase" evidence="2">
    <location>
        <begin position="1"/>
        <end position="316"/>
    </location>
</feature>
<dbReference type="EMBL" id="VYYT01000134">
    <property type="protein sequence ID" value="KAK2764799.1"/>
    <property type="molecule type" value="Genomic_DNA"/>
</dbReference>
<protein>
    <recommendedName>
        <fullName evidence="2">Protein kinase domain-containing protein</fullName>
    </recommendedName>
</protein>
<name>A0AAD9YHL3_COLKA</name>
<dbReference type="GO" id="GO:0004674">
    <property type="term" value="F:protein serine/threonine kinase activity"/>
    <property type="evidence" value="ECO:0007669"/>
    <property type="project" value="TreeGrafter"/>
</dbReference>
<evidence type="ECO:0000259" key="2">
    <source>
        <dbReference type="PROSITE" id="PS50011"/>
    </source>
</evidence>
<evidence type="ECO:0000256" key="1">
    <source>
        <dbReference type="SAM" id="MobiDB-lite"/>
    </source>
</evidence>